<evidence type="ECO:0000256" key="4">
    <source>
        <dbReference type="ARBA" id="ARBA00022692"/>
    </source>
</evidence>
<keyword evidence="6" id="KW-0653">Protein transport</keyword>
<keyword evidence="3" id="KW-0813">Transport</keyword>
<dbReference type="STRING" id="675824.A0A1E3PWP9"/>
<dbReference type="GO" id="GO:0005741">
    <property type="term" value="C:mitochondrial outer membrane"/>
    <property type="evidence" value="ECO:0007669"/>
    <property type="project" value="UniProtKB-SubCell"/>
</dbReference>
<evidence type="ECO:0000313" key="14">
    <source>
        <dbReference type="Proteomes" id="UP000094385"/>
    </source>
</evidence>
<proteinExistence type="inferred from homology"/>
<dbReference type="PANTHER" id="PTHR12504:SF0">
    <property type="entry name" value="MITOCHONDRIAL IMPORT RECEPTOR SUBUNIT TOM22 HOMOLOG"/>
    <property type="match status" value="1"/>
</dbReference>
<evidence type="ECO:0008006" key="15">
    <source>
        <dbReference type="Google" id="ProtNLM"/>
    </source>
</evidence>
<evidence type="ECO:0000256" key="1">
    <source>
        <dbReference type="ARBA" id="ARBA00004572"/>
    </source>
</evidence>
<dbReference type="AlphaFoldDB" id="A0A1E3PWP9"/>
<sequence>MVQITPVSVTDEQTTDVPYEDRDEDYSDVTDSESEYSDVEDDNDIANETFADRIIALKDIISPQYRPMFSGAYGKAQGVLEWSLKAAWIATTSVMFLAAPFALVANSNMESSAAQMGMRQMQEANEIIAPGANK</sequence>
<keyword evidence="8" id="KW-0811">Translocation</keyword>
<evidence type="ECO:0000256" key="11">
    <source>
        <dbReference type="ARBA" id="ARBA00023170"/>
    </source>
</evidence>
<feature type="region of interest" description="Disordered" evidence="12">
    <location>
        <begin position="1"/>
        <end position="43"/>
    </location>
</feature>
<evidence type="ECO:0000256" key="10">
    <source>
        <dbReference type="ARBA" id="ARBA00023136"/>
    </source>
</evidence>
<gene>
    <name evidence="13" type="ORF">LIPSTDRAFT_6381</name>
</gene>
<reference evidence="13 14" key="1">
    <citation type="journal article" date="2016" name="Proc. Natl. Acad. Sci. U.S.A.">
        <title>Comparative genomics of biotechnologically important yeasts.</title>
        <authorList>
            <person name="Riley R."/>
            <person name="Haridas S."/>
            <person name="Wolfe K.H."/>
            <person name="Lopes M.R."/>
            <person name="Hittinger C.T."/>
            <person name="Goeker M."/>
            <person name="Salamov A.A."/>
            <person name="Wisecaver J.H."/>
            <person name="Long T.M."/>
            <person name="Calvey C.H."/>
            <person name="Aerts A.L."/>
            <person name="Barry K.W."/>
            <person name="Choi C."/>
            <person name="Clum A."/>
            <person name="Coughlan A.Y."/>
            <person name="Deshpande S."/>
            <person name="Douglass A.P."/>
            <person name="Hanson S.J."/>
            <person name="Klenk H.-P."/>
            <person name="LaButti K.M."/>
            <person name="Lapidus A."/>
            <person name="Lindquist E.A."/>
            <person name="Lipzen A.M."/>
            <person name="Meier-Kolthoff J.P."/>
            <person name="Ohm R.A."/>
            <person name="Otillar R.P."/>
            <person name="Pangilinan J.L."/>
            <person name="Peng Y."/>
            <person name="Rokas A."/>
            <person name="Rosa C.A."/>
            <person name="Scheuner C."/>
            <person name="Sibirny A.A."/>
            <person name="Slot J.C."/>
            <person name="Stielow J.B."/>
            <person name="Sun H."/>
            <person name="Kurtzman C.P."/>
            <person name="Blackwell M."/>
            <person name="Grigoriev I.V."/>
            <person name="Jeffries T.W."/>
        </authorList>
    </citation>
    <scope>NUCLEOTIDE SEQUENCE [LARGE SCALE GENOMIC DNA]</scope>
    <source>
        <strain evidence="13 14">NRRL Y-11557</strain>
    </source>
</reference>
<dbReference type="InterPro" id="IPR005683">
    <property type="entry name" value="Tom22"/>
</dbReference>
<evidence type="ECO:0000256" key="8">
    <source>
        <dbReference type="ARBA" id="ARBA00023010"/>
    </source>
</evidence>
<organism evidence="13 14">
    <name type="scientific">Lipomyces starkeyi NRRL Y-11557</name>
    <dbReference type="NCBI Taxonomy" id="675824"/>
    <lineage>
        <taxon>Eukaryota</taxon>
        <taxon>Fungi</taxon>
        <taxon>Dikarya</taxon>
        <taxon>Ascomycota</taxon>
        <taxon>Saccharomycotina</taxon>
        <taxon>Lipomycetes</taxon>
        <taxon>Lipomycetales</taxon>
        <taxon>Lipomycetaceae</taxon>
        <taxon>Lipomyces</taxon>
    </lineage>
</organism>
<dbReference type="PANTHER" id="PTHR12504">
    <property type="entry name" value="MITOCHONDRIAL IMPORT RECEPTOR SUBUNIT TOM22"/>
    <property type="match status" value="1"/>
</dbReference>
<evidence type="ECO:0000256" key="5">
    <source>
        <dbReference type="ARBA" id="ARBA00022787"/>
    </source>
</evidence>
<accession>A0A1E3PWP9</accession>
<feature type="compositionally biased region" description="Acidic residues" evidence="12">
    <location>
        <begin position="21"/>
        <end position="43"/>
    </location>
</feature>
<evidence type="ECO:0000256" key="7">
    <source>
        <dbReference type="ARBA" id="ARBA00022989"/>
    </source>
</evidence>
<dbReference type="OrthoDB" id="10016939at2759"/>
<keyword evidence="11" id="KW-0675">Receptor</keyword>
<protein>
    <recommendedName>
        <fullName evidence="15">Mitochondrial import receptor subunit TOM22</fullName>
    </recommendedName>
</protein>
<evidence type="ECO:0000256" key="6">
    <source>
        <dbReference type="ARBA" id="ARBA00022927"/>
    </source>
</evidence>
<dbReference type="EMBL" id="KV454302">
    <property type="protein sequence ID" value="ODQ69708.1"/>
    <property type="molecule type" value="Genomic_DNA"/>
</dbReference>
<keyword evidence="5" id="KW-1000">Mitochondrion outer membrane</keyword>
<keyword evidence="10" id="KW-0472">Membrane</keyword>
<evidence type="ECO:0000256" key="12">
    <source>
        <dbReference type="SAM" id="MobiDB-lite"/>
    </source>
</evidence>
<evidence type="ECO:0000256" key="9">
    <source>
        <dbReference type="ARBA" id="ARBA00023128"/>
    </source>
</evidence>
<keyword evidence="7" id="KW-1133">Transmembrane helix</keyword>
<name>A0A1E3PWP9_LIPST</name>
<comment type="subcellular location">
    <subcellularLocation>
        <location evidence="1">Mitochondrion outer membrane</location>
        <topology evidence="1">Single-pass membrane protein</topology>
    </subcellularLocation>
</comment>
<dbReference type="Pfam" id="PF04281">
    <property type="entry name" value="Tom22"/>
    <property type="match status" value="1"/>
</dbReference>
<keyword evidence="4" id="KW-0812">Transmembrane</keyword>
<keyword evidence="9" id="KW-0496">Mitochondrion</keyword>
<comment type="similarity">
    <text evidence="2">Belongs to the Tom22 family.</text>
</comment>
<dbReference type="CDD" id="cd22884">
    <property type="entry name" value="TOM22"/>
    <property type="match status" value="1"/>
</dbReference>
<dbReference type="Proteomes" id="UP000094385">
    <property type="component" value="Unassembled WGS sequence"/>
</dbReference>
<feature type="compositionally biased region" description="Polar residues" evidence="12">
    <location>
        <begin position="1"/>
        <end position="16"/>
    </location>
</feature>
<evidence type="ECO:0000313" key="13">
    <source>
        <dbReference type="EMBL" id="ODQ69708.1"/>
    </source>
</evidence>
<dbReference type="GO" id="GO:0006886">
    <property type="term" value="P:intracellular protein transport"/>
    <property type="evidence" value="ECO:0007669"/>
    <property type="project" value="InterPro"/>
</dbReference>
<evidence type="ECO:0000256" key="3">
    <source>
        <dbReference type="ARBA" id="ARBA00022448"/>
    </source>
</evidence>
<evidence type="ECO:0000256" key="2">
    <source>
        <dbReference type="ARBA" id="ARBA00009874"/>
    </source>
</evidence>
<keyword evidence="14" id="KW-1185">Reference proteome</keyword>